<evidence type="ECO:0000256" key="7">
    <source>
        <dbReference type="RuleBase" id="RU365071"/>
    </source>
</evidence>
<evidence type="ECO:0000313" key="11">
    <source>
        <dbReference type="EMBL" id="KAF9894557.1"/>
    </source>
</evidence>
<comment type="function">
    <text evidence="7">Component of the SMC5-SMC6 complex, that promotes sister chromatid alignment after DNA damage and facilitates double-stranded DNA breaks (DSBs) repair via homologous recombination between sister chromatids.</text>
</comment>
<dbReference type="GO" id="GO:0006310">
    <property type="term" value="P:DNA recombination"/>
    <property type="evidence" value="ECO:0007669"/>
    <property type="project" value="UniProtKB-UniRule"/>
</dbReference>
<keyword evidence="4 7" id="KW-0233">DNA recombination</keyword>
<keyword evidence="6 7" id="KW-0539">Nucleus</keyword>
<dbReference type="GO" id="GO:0006281">
    <property type="term" value="P:DNA repair"/>
    <property type="evidence" value="ECO:0007669"/>
    <property type="project" value="UniProtKB-UniRule"/>
</dbReference>
<dbReference type="EMBL" id="VCAU01000003">
    <property type="protein sequence ID" value="KAF9894557.1"/>
    <property type="molecule type" value="Genomic_DNA"/>
</dbReference>
<name>A0AAD4CZF6_ASPNN</name>
<keyword evidence="3 7" id="KW-0227">DNA damage</keyword>
<dbReference type="Proteomes" id="UP001194746">
    <property type="component" value="Unassembled WGS sequence"/>
</dbReference>
<dbReference type="InterPro" id="IPR027786">
    <property type="entry name" value="Nse4/EID"/>
</dbReference>
<evidence type="ECO:0000259" key="9">
    <source>
        <dbReference type="Pfam" id="PF08743"/>
    </source>
</evidence>
<evidence type="ECO:0000256" key="4">
    <source>
        <dbReference type="ARBA" id="ARBA00023172"/>
    </source>
</evidence>
<evidence type="ECO:0000256" key="1">
    <source>
        <dbReference type="ARBA" id="ARBA00004123"/>
    </source>
</evidence>
<evidence type="ECO:0000256" key="3">
    <source>
        <dbReference type="ARBA" id="ARBA00022763"/>
    </source>
</evidence>
<dbReference type="GO" id="GO:0005634">
    <property type="term" value="C:nucleus"/>
    <property type="evidence" value="ECO:0007669"/>
    <property type="project" value="UniProtKB-SubCell"/>
</dbReference>
<dbReference type="PANTHER" id="PTHR16140:SF0">
    <property type="entry name" value="NON-STRUCTURAL MAINTENANCE OF CHROMOSOMES ELEMENT 4"/>
    <property type="match status" value="1"/>
</dbReference>
<dbReference type="GO" id="GO:0030915">
    <property type="term" value="C:Smc5-Smc6 complex"/>
    <property type="evidence" value="ECO:0007669"/>
    <property type="project" value="UniProtKB-UniRule"/>
</dbReference>
<feature type="domain" description="Non-structural maintenance of chromosome element 4 C-terminal" evidence="9">
    <location>
        <begin position="332"/>
        <end position="419"/>
    </location>
</feature>
<dbReference type="Pfam" id="PF15412">
    <property type="entry name" value="Nse4-Nse3_bdg"/>
    <property type="match status" value="1"/>
</dbReference>
<dbReference type="AlphaFoldDB" id="A0AAD4CZF6"/>
<feature type="region of interest" description="Disordered" evidence="8">
    <location>
        <begin position="1"/>
        <end position="103"/>
    </location>
</feature>
<sequence>MAPTFSPSISESQSLSPGVSSDKENRQDSSRARKRNQPQTMSNKRQRLANRAPNAPNHSQSQRDAPDHEFYDPDQDERERRRVRKGLRDLTRELNDSRSEYMQAGNSGIRDTIQKANEYFRDVKQTSDATIDSRLLVNAADLSYKKTAQLVLGDNAARIDVDEFVSKCISFMRRGPGGAQTALSSTQRHRRHGRSQPEPDNSDVDEGDGLNWDWLGRAACLRHNSRPPVSGFLLGPLSVQKRTRQLTQRRVRERIDPTQAVRPHELGDEDLDQQETANLTTMCTSINKLLVATRKNGEESVQRLLSDLEEGPTPEMVQEVMARYNVADDGGVPLFDFCINPKSFGQSVENLFYVSFLVRDGIVGITVDSRGLPTLHPTKPYTPSEAQQKGIQKHQTVFTLDFETWHELVESFDIKESIIPHRAEEQTQDTRRGWY</sequence>
<comment type="subunit">
    <text evidence="7">Component of the SMC5-SMC6 complex.</text>
</comment>
<feature type="compositionally biased region" description="Basic and acidic residues" evidence="8">
    <location>
        <begin position="86"/>
        <end position="99"/>
    </location>
</feature>
<evidence type="ECO:0000313" key="12">
    <source>
        <dbReference type="Proteomes" id="UP001194746"/>
    </source>
</evidence>
<accession>A0AAD4CZF6</accession>
<evidence type="ECO:0000256" key="8">
    <source>
        <dbReference type="SAM" id="MobiDB-lite"/>
    </source>
</evidence>
<feature type="region of interest" description="Disordered" evidence="8">
    <location>
        <begin position="176"/>
        <end position="207"/>
    </location>
</feature>
<evidence type="ECO:0000256" key="6">
    <source>
        <dbReference type="ARBA" id="ARBA00023242"/>
    </source>
</evidence>
<keyword evidence="5 7" id="KW-0234">DNA repair</keyword>
<evidence type="ECO:0000256" key="2">
    <source>
        <dbReference type="ARBA" id="ARBA00008997"/>
    </source>
</evidence>
<comment type="caution">
    <text evidence="11">The sequence shown here is derived from an EMBL/GenBank/DDBJ whole genome shotgun (WGS) entry which is preliminary data.</text>
</comment>
<keyword evidence="12" id="KW-1185">Reference proteome</keyword>
<dbReference type="InterPro" id="IPR029225">
    <property type="entry name" value="Nse4_Nse3-bd"/>
</dbReference>
<organism evidence="11 12">
    <name type="scientific">Aspergillus nanangensis</name>
    <dbReference type="NCBI Taxonomy" id="2582783"/>
    <lineage>
        <taxon>Eukaryota</taxon>
        <taxon>Fungi</taxon>
        <taxon>Dikarya</taxon>
        <taxon>Ascomycota</taxon>
        <taxon>Pezizomycotina</taxon>
        <taxon>Eurotiomycetes</taxon>
        <taxon>Eurotiomycetidae</taxon>
        <taxon>Eurotiales</taxon>
        <taxon>Aspergillaceae</taxon>
        <taxon>Aspergillus</taxon>
        <taxon>Aspergillus subgen. Circumdati</taxon>
    </lineage>
</organism>
<dbReference type="Pfam" id="PF08743">
    <property type="entry name" value="Nse4_C"/>
    <property type="match status" value="1"/>
</dbReference>
<evidence type="ECO:0000259" key="10">
    <source>
        <dbReference type="Pfam" id="PF15412"/>
    </source>
</evidence>
<reference evidence="11" key="1">
    <citation type="journal article" date="2019" name="Beilstein J. Org. Chem.">
        <title>Nanangenines: drimane sesquiterpenoids as the dominant metabolite cohort of a novel Australian fungus, Aspergillus nanangensis.</title>
        <authorList>
            <person name="Lacey H.J."/>
            <person name="Gilchrist C.L.M."/>
            <person name="Crombie A."/>
            <person name="Kalaitzis J.A."/>
            <person name="Vuong D."/>
            <person name="Rutledge P.J."/>
            <person name="Turner P."/>
            <person name="Pitt J.I."/>
            <person name="Lacey E."/>
            <person name="Chooi Y.H."/>
            <person name="Piggott A.M."/>
        </authorList>
    </citation>
    <scope>NUCLEOTIDE SEQUENCE</scope>
    <source>
        <strain evidence="11">MST-FP2251</strain>
    </source>
</reference>
<feature type="compositionally biased region" description="Low complexity" evidence="8">
    <location>
        <begin position="1"/>
        <end position="16"/>
    </location>
</feature>
<dbReference type="InterPro" id="IPR014854">
    <property type="entry name" value="Nse4_C"/>
</dbReference>
<feature type="compositionally biased region" description="Basic and acidic residues" evidence="8">
    <location>
        <begin position="21"/>
        <end position="31"/>
    </location>
</feature>
<feature type="domain" description="Nse4/EID protein Nse3/MAGE-binding" evidence="10">
    <location>
        <begin position="132"/>
        <end position="174"/>
    </location>
</feature>
<dbReference type="PANTHER" id="PTHR16140">
    <property type="entry name" value="NON-STRUCTURAL MAINTENANCE OF CHROMOSOMES ELEMENT 4"/>
    <property type="match status" value="1"/>
</dbReference>
<comment type="subcellular location">
    <subcellularLocation>
        <location evidence="1 7">Nucleus</location>
    </subcellularLocation>
</comment>
<evidence type="ECO:0000256" key="5">
    <source>
        <dbReference type="ARBA" id="ARBA00023204"/>
    </source>
</evidence>
<comment type="similarity">
    <text evidence="2 7">Belongs to the NSE4 family.</text>
</comment>
<reference evidence="11" key="2">
    <citation type="submission" date="2020-02" db="EMBL/GenBank/DDBJ databases">
        <authorList>
            <person name="Gilchrist C.L.M."/>
            <person name="Chooi Y.-H."/>
        </authorList>
    </citation>
    <scope>NUCLEOTIDE SEQUENCE</scope>
    <source>
        <strain evidence="11">MST-FP2251</strain>
    </source>
</reference>
<gene>
    <name evidence="11" type="primary">NSE4</name>
    <name evidence="11" type="ORF">FE257_006442</name>
</gene>
<proteinExistence type="inferred from homology"/>
<protein>
    <recommendedName>
        <fullName evidence="7">Non-structural maintenance of chromosomes element 4</fullName>
    </recommendedName>
</protein>